<dbReference type="EMBL" id="FNDD01000004">
    <property type="protein sequence ID" value="SDG91247.1"/>
    <property type="molecule type" value="Genomic_DNA"/>
</dbReference>
<feature type="binding site" evidence="4">
    <location>
        <position position="215"/>
    </location>
    <ligand>
        <name>Mg(2+)</name>
        <dbReference type="ChEBI" id="CHEBI:18420"/>
    </ligand>
</feature>
<comment type="pathway">
    <text evidence="4">Quinol/quinone metabolism; 1,4-dihydroxy-2-naphthoate biosynthesis; 1,4-dihydroxy-2-naphthoate from chorismate: step 4/7.</text>
</comment>
<dbReference type="SUPFAM" id="SSF51604">
    <property type="entry name" value="Enolase C-terminal domain-like"/>
    <property type="match status" value="1"/>
</dbReference>
<dbReference type="GO" id="GO:0000287">
    <property type="term" value="F:magnesium ion binding"/>
    <property type="evidence" value="ECO:0007669"/>
    <property type="project" value="UniProtKB-UniRule"/>
</dbReference>
<evidence type="ECO:0000313" key="8">
    <source>
        <dbReference type="Proteomes" id="UP000198854"/>
    </source>
</evidence>
<keyword evidence="8" id="KW-1185">Reference proteome</keyword>
<feature type="active site" description="Proton donor" evidence="4">
    <location>
        <position position="135"/>
    </location>
</feature>
<keyword evidence="1 4" id="KW-0479">Metal-binding</keyword>
<organism evidence="7 8">
    <name type="scientific">Vibrio xiamenensis</name>
    <dbReference type="NCBI Taxonomy" id="861298"/>
    <lineage>
        <taxon>Bacteria</taxon>
        <taxon>Pseudomonadati</taxon>
        <taxon>Pseudomonadota</taxon>
        <taxon>Gammaproteobacteria</taxon>
        <taxon>Vibrionales</taxon>
        <taxon>Vibrionaceae</taxon>
        <taxon>Vibrio</taxon>
    </lineage>
</organism>
<dbReference type="EC" id="4.2.1.113" evidence="4 5"/>
<dbReference type="SMART" id="SM00922">
    <property type="entry name" value="MR_MLE"/>
    <property type="match status" value="1"/>
</dbReference>
<comment type="cofactor">
    <cofactor evidence="4">
        <name>a divalent metal cation</name>
        <dbReference type="ChEBI" id="CHEBI:60240"/>
    </cofactor>
</comment>
<protein>
    <recommendedName>
        <fullName evidence="4 5">o-succinylbenzoate synthase</fullName>
        <shortName evidence="4">OSB synthase</shortName>
        <shortName evidence="4">OSBS</shortName>
        <ecNumber evidence="4 5">4.2.1.113</ecNumber>
    </recommendedName>
    <alternativeName>
        <fullName evidence="4">4-(2'-carboxyphenyl)-4-oxybutyric acid synthase</fullName>
    </alternativeName>
    <alternativeName>
        <fullName evidence="4">o-succinylbenzoic acid synthase</fullName>
    </alternativeName>
</protein>
<keyword evidence="4" id="KW-0474">Menaquinone biosynthesis</keyword>
<accession>A0A1G7Y4G6</accession>
<dbReference type="InterPro" id="IPR029065">
    <property type="entry name" value="Enolase_C-like"/>
</dbReference>
<dbReference type="InterPro" id="IPR036849">
    <property type="entry name" value="Enolase-like_C_sf"/>
</dbReference>
<dbReference type="InterPro" id="IPR010196">
    <property type="entry name" value="OSB_synthase_MenC1"/>
</dbReference>
<evidence type="ECO:0000256" key="3">
    <source>
        <dbReference type="ARBA" id="ARBA00023239"/>
    </source>
</evidence>
<dbReference type="AlphaFoldDB" id="A0A1G7Y4G6"/>
<keyword evidence="2 4" id="KW-0460">Magnesium</keyword>
<dbReference type="HAMAP" id="MF_00470">
    <property type="entry name" value="MenC_1"/>
    <property type="match status" value="1"/>
</dbReference>
<dbReference type="InterPro" id="IPR029017">
    <property type="entry name" value="Enolase-like_N"/>
</dbReference>
<evidence type="ECO:0000256" key="4">
    <source>
        <dbReference type="HAMAP-Rule" id="MF_00470"/>
    </source>
</evidence>
<feature type="binding site" evidence="4">
    <location>
        <position position="192"/>
    </location>
    <ligand>
        <name>Mg(2+)</name>
        <dbReference type="ChEBI" id="CHEBI:18420"/>
    </ligand>
</feature>
<feature type="active site" description="Proton acceptor" evidence="4">
    <location>
        <position position="241"/>
    </location>
</feature>
<dbReference type="SFLD" id="SFLDG00180">
    <property type="entry name" value="muconate_cycloisomerase"/>
    <property type="match status" value="1"/>
</dbReference>
<dbReference type="OrthoDB" id="3725747at2"/>
<comment type="catalytic activity">
    <reaction evidence="4">
        <text>(1R,6R)-6-hydroxy-2-succinyl-cyclohexa-2,4-diene-1-carboxylate = 2-succinylbenzoate + H2O</text>
        <dbReference type="Rhea" id="RHEA:10196"/>
        <dbReference type="ChEBI" id="CHEBI:15377"/>
        <dbReference type="ChEBI" id="CHEBI:18325"/>
        <dbReference type="ChEBI" id="CHEBI:58689"/>
        <dbReference type="EC" id="4.2.1.113"/>
    </reaction>
</comment>
<evidence type="ECO:0000256" key="1">
    <source>
        <dbReference type="ARBA" id="ARBA00022723"/>
    </source>
</evidence>
<dbReference type="NCBIfam" id="NF003473">
    <property type="entry name" value="PRK05105.1"/>
    <property type="match status" value="1"/>
</dbReference>
<evidence type="ECO:0000256" key="5">
    <source>
        <dbReference type="NCBIfam" id="TIGR01927"/>
    </source>
</evidence>
<comment type="function">
    <text evidence="4">Converts 2-succinyl-6-hydroxy-2,4-cyclohexadiene-1-carboxylate (SHCHC) to 2-succinylbenzoate (OSB).</text>
</comment>
<dbReference type="InterPro" id="IPR013342">
    <property type="entry name" value="Mandelate_racemase_C"/>
</dbReference>
<evidence type="ECO:0000313" key="7">
    <source>
        <dbReference type="EMBL" id="SDG91247.1"/>
    </source>
</evidence>
<dbReference type="GO" id="GO:0043748">
    <property type="term" value="F:O-succinylbenzoate synthase activity"/>
    <property type="evidence" value="ECO:0007669"/>
    <property type="project" value="UniProtKB-EC"/>
</dbReference>
<dbReference type="GO" id="GO:0009234">
    <property type="term" value="P:menaquinone biosynthetic process"/>
    <property type="evidence" value="ECO:0007669"/>
    <property type="project" value="UniProtKB-UniRule"/>
</dbReference>
<gene>
    <name evidence="4" type="primary">menC</name>
    <name evidence="7" type="ORF">SAMN04488136_104201</name>
</gene>
<dbReference type="RefSeq" id="WP_093270534.1">
    <property type="nucleotide sequence ID" value="NZ_FNDD01000004.1"/>
</dbReference>
<name>A0A1G7Y4G6_9VIBR</name>
<dbReference type="PANTHER" id="PTHR48073:SF2">
    <property type="entry name" value="O-SUCCINYLBENZOATE SYNTHASE"/>
    <property type="match status" value="1"/>
</dbReference>
<dbReference type="Pfam" id="PF21508">
    <property type="entry name" value="MenC_N"/>
    <property type="match status" value="1"/>
</dbReference>
<evidence type="ECO:0000256" key="2">
    <source>
        <dbReference type="ARBA" id="ARBA00022842"/>
    </source>
</evidence>
<dbReference type="Proteomes" id="UP000198854">
    <property type="component" value="Unassembled WGS sequence"/>
</dbReference>
<comment type="similarity">
    <text evidence="4">Belongs to the mandelate racemase/muconate lactonizing enzyme family. MenC type 1 subfamily.</text>
</comment>
<proteinExistence type="inferred from homology"/>
<evidence type="ECO:0000259" key="6">
    <source>
        <dbReference type="SMART" id="SM00922"/>
    </source>
</evidence>
<dbReference type="Pfam" id="PF13378">
    <property type="entry name" value="MR_MLE_C"/>
    <property type="match status" value="1"/>
</dbReference>
<feature type="domain" description="Mandelate racemase/muconate lactonizing enzyme C-terminal" evidence="6">
    <location>
        <begin position="116"/>
        <end position="213"/>
    </location>
</feature>
<dbReference type="UniPathway" id="UPA01057">
    <property type="reaction ID" value="UER00165"/>
</dbReference>
<dbReference type="NCBIfam" id="TIGR01927">
    <property type="entry name" value="menC_gam_Gplu"/>
    <property type="match status" value="1"/>
</dbReference>
<dbReference type="Gene3D" id="3.20.20.120">
    <property type="entry name" value="Enolase-like C-terminal domain"/>
    <property type="match status" value="1"/>
</dbReference>
<dbReference type="STRING" id="861298.SAMN04488136_104201"/>
<dbReference type="InterPro" id="IPR041338">
    <property type="entry name" value="OSBS_N"/>
</dbReference>
<sequence>MKSAKLYRYRLPMDSGVILRDNKLVERVGYIVELHRDGDVGRGEIAPLPGFSLEDLDQAGAQAQEMAQLWVRGDDLDLESMFPSVAFGLSMAMLELEQGLPLDGNHRSAPLCYGDADDLIPVLSTLSGECVAKLKVGLYEPIRDGMLVNVLLEAVPNLMLRLDANRAWTLEKAQKFASYIAPSRRQRIAFIEEPCKHPGDSLSFAINTGIAIAWDETLQEGVRDEEFSLEDLTGVKTIVIKPTLIGSILRCITLIKRSRDLGIQPIISSSLESSLGLNQLARLSRWLLPNVTPGLDTMQLFKAQLEVPWPNSDLPLERLEQQELVWQS</sequence>
<feature type="binding site" evidence="4">
    <location>
        <position position="163"/>
    </location>
    <ligand>
        <name>Mg(2+)</name>
        <dbReference type="ChEBI" id="CHEBI:18420"/>
    </ligand>
</feature>
<reference evidence="8" key="1">
    <citation type="submission" date="2016-10" db="EMBL/GenBank/DDBJ databases">
        <authorList>
            <person name="Varghese N."/>
            <person name="Submissions S."/>
        </authorList>
    </citation>
    <scope>NUCLEOTIDE SEQUENCE [LARGE SCALE GENOMIC DNA]</scope>
    <source>
        <strain evidence="8">CGMCC 1.10228</strain>
    </source>
</reference>
<dbReference type="SFLD" id="SFLDF00009">
    <property type="entry name" value="o-succinylbenzoate_synthase"/>
    <property type="match status" value="1"/>
</dbReference>
<dbReference type="UniPathway" id="UPA00079"/>
<dbReference type="SUPFAM" id="SSF54826">
    <property type="entry name" value="Enolase N-terminal domain-like"/>
    <property type="match status" value="1"/>
</dbReference>
<dbReference type="CDD" id="cd03320">
    <property type="entry name" value="OSBS"/>
    <property type="match status" value="1"/>
</dbReference>
<dbReference type="SFLD" id="SFLDS00001">
    <property type="entry name" value="Enolase"/>
    <property type="match status" value="1"/>
</dbReference>
<keyword evidence="3 4" id="KW-0456">Lyase</keyword>
<dbReference type="PANTHER" id="PTHR48073">
    <property type="entry name" value="O-SUCCINYLBENZOATE SYNTHASE-RELATED"/>
    <property type="match status" value="1"/>
</dbReference>
<comment type="pathway">
    <text evidence="4">Quinol/quinone metabolism; menaquinone biosynthesis.</text>
</comment>
<dbReference type="Gene3D" id="3.30.390.10">
    <property type="entry name" value="Enolase-like, N-terminal domain"/>
    <property type="match status" value="1"/>
</dbReference>